<evidence type="ECO:0000256" key="7">
    <source>
        <dbReference type="SAM" id="MobiDB-lite"/>
    </source>
</evidence>
<dbReference type="GO" id="GO:0006412">
    <property type="term" value="P:translation"/>
    <property type="evidence" value="ECO:0007669"/>
    <property type="project" value="UniProtKB-UniRule"/>
</dbReference>
<protein>
    <recommendedName>
        <fullName evidence="4 5">Small ribosomal subunit protein uS2</fullName>
    </recommendedName>
</protein>
<feature type="compositionally biased region" description="Acidic residues" evidence="7">
    <location>
        <begin position="285"/>
        <end position="294"/>
    </location>
</feature>
<dbReference type="GO" id="GO:0003735">
    <property type="term" value="F:structural constituent of ribosome"/>
    <property type="evidence" value="ECO:0007669"/>
    <property type="project" value="InterPro"/>
</dbReference>
<dbReference type="GO" id="GO:0022627">
    <property type="term" value="C:cytosolic small ribosomal subunit"/>
    <property type="evidence" value="ECO:0007669"/>
    <property type="project" value="TreeGrafter"/>
</dbReference>
<dbReference type="EMBL" id="VXRG01000071">
    <property type="protein sequence ID" value="MXY93472.1"/>
    <property type="molecule type" value="Genomic_DNA"/>
</dbReference>
<dbReference type="InterPro" id="IPR001865">
    <property type="entry name" value="Ribosomal_uS2"/>
</dbReference>
<evidence type="ECO:0000256" key="5">
    <source>
        <dbReference type="HAMAP-Rule" id="MF_00291"/>
    </source>
</evidence>
<keyword evidence="3 5" id="KW-0687">Ribonucleoprotein</keyword>
<dbReference type="PRINTS" id="PR00395">
    <property type="entry name" value="RIBOSOMALS2"/>
</dbReference>
<dbReference type="Pfam" id="PF00318">
    <property type="entry name" value="Ribosomal_S2"/>
    <property type="match status" value="1"/>
</dbReference>
<name>A0A6B0YUT1_9CHLR</name>
<dbReference type="SUPFAM" id="SSF52313">
    <property type="entry name" value="Ribosomal protein S2"/>
    <property type="match status" value="1"/>
</dbReference>
<dbReference type="PANTHER" id="PTHR12534">
    <property type="entry name" value="30S RIBOSOMAL PROTEIN S2 PROKARYOTIC AND ORGANELLAR"/>
    <property type="match status" value="1"/>
</dbReference>
<evidence type="ECO:0000256" key="3">
    <source>
        <dbReference type="ARBA" id="ARBA00023274"/>
    </source>
</evidence>
<dbReference type="Gene3D" id="1.10.287.610">
    <property type="entry name" value="Helix hairpin bin"/>
    <property type="match status" value="1"/>
</dbReference>
<dbReference type="InterPro" id="IPR023591">
    <property type="entry name" value="Ribosomal_uS2_flav_dom_sf"/>
</dbReference>
<dbReference type="HAMAP" id="MF_00291_B">
    <property type="entry name" value="Ribosomal_uS2_B"/>
    <property type="match status" value="1"/>
</dbReference>
<evidence type="ECO:0000256" key="4">
    <source>
        <dbReference type="ARBA" id="ARBA00035256"/>
    </source>
</evidence>
<dbReference type="CDD" id="cd01425">
    <property type="entry name" value="RPS2"/>
    <property type="match status" value="1"/>
</dbReference>
<proteinExistence type="inferred from homology"/>
<feature type="compositionally biased region" description="Acidic residues" evidence="7">
    <location>
        <begin position="330"/>
        <end position="344"/>
    </location>
</feature>
<comment type="similarity">
    <text evidence="1 5 6">Belongs to the universal ribosomal protein uS2 family.</text>
</comment>
<keyword evidence="2 5" id="KW-0689">Ribosomal protein</keyword>
<organism evidence="8">
    <name type="scientific">Caldilineaceae bacterium SB0664_bin_27</name>
    <dbReference type="NCBI Taxonomy" id="2605260"/>
    <lineage>
        <taxon>Bacteria</taxon>
        <taxon>Bacillati</taxon>
        <taxon>Chloroflexota</taxon>
        <taxon>Caldilineae</taxon>
        <taxon>Caldilineales</taxon>
        <taxon>Caldilineaceae</taxon>
    </lineage>
</organism>
<sequence>MGCRHDSGHSQREQGGRETLEVLVASVVTMKQLLEAGVHFGHRTRRWNPKMRQYIFTERSGIHIIDLHQTMTRINEYYEMVRRLVAEGGTVLFVGTKRQAQGTVEQEATRCGMPYIHNRWLGGTLTNWATIKQRIDYLNRQERRKSNGEFQSLPKIEQLVIDRELAKLNRRIGGIKTLTAMPNLIFVIDTQREELAVKESNKIGIPLIAVADTNSDPDEITYVIPGNDDAIRAVKLITRIIADAVEEGRRFREVEMVETGQVSDDELAELEQYLGPSTLAKLQGMEEEGQEGEASELAVPAASDSEEETTGAVAQADQSQTGEEAPPEQAEPEQTETEPVSEEG</sequence>
<reference evidence="8" key="1">
    <citation type="submission" date="2019-09" db="EMBL/GenBank/DDBJ databases">
        <title>Characterisation of the sponge microbiome using genome-centric metagenomics.</title>
        <authorList>
            <person name="Engelberts J.P."/>
            <person name="Robbins S.J."/>
            <person name="De Goeij J.M."/>
            <person name="Aranda M."/>
            <person name="Bell S.C."/>
            <person name="Webster N.S."/>
        </authorList>
    </citation>
    <scope>NUCLEOTIDE SEQUENCE</scope>
    <source>
        <strain evidence="8">SB0664_bin_27</strain>
    </source>
</reference>
<dbReference type="NCBIfam" id="TIGR01011">
    <property type="entry name" value="rpsB_bact"/>
    <property type="match status" value="1"/>
</dbReference>
<dbReference type="PROSITE" id="PS00962">
    <property type="entry name" value="RIBOSOMAL_S2_1"/>
    <property type="match status" value="1"/>
</dbReference>
<dbReference type="PROSITE" id="PS00963">
    <property type="entry name" value="RIBOSOMAL_S2_2"/>
    <property type="match status" value="1"/>
</dbReference>
<accession>A0A6B0YUT1</accession>
<evidence type="ECO:0000313" key="8">
    <source>
        <dbReference type="EMBL" id="MXY93472.1"/>
    </source>
</evidence>
<dbReference type="AlphaFoldDB" id="A0A6B0YUT1"/>
<feature type="region of interest" description="Disordered" evidence="7">
    <location>
        <begin position="283"/>
        <end position="344"/>
    </location>
</feature>
<dbReference type="PANTHER" id="PTHR12534:SF0">
    <property type="entry name" value="SMALL RIBOSOMAL SUBUNIT PROTEIN US2M"/>
    <property type="match status" value="1"/>
</dbReference>
<dbReference type="InterPro" id="IPR018130">
    <property type="entry name" value="Ribosomal_uS2_CS"/>
</dbReference>
<comment type="caution">
    <text evidence="8">The sequence shown here is derived from an EMBL/GenBank/DDBJ whole genome shotgun (WGS) entry which is preliminary data.</text>
</comment>
<dbReference type="Gene3D" id="3.40.50.10490">
    <property type="entry name" value="Glucose-6-phosphate isomerase like protein, domain 1"/>
    <property type="match status" value="1"/>
</dbReference>
<evidence type="ECO:0000256" key="1">
    <source>
        <dbReference type="ARBA" id="ARBA00006242"/>
    </source>
</evidence>
<dbReference type="InterPro" id="IPR005706">
    <property type="entry name" value="Ribosomal_uS2_bac/mit/plastid"/>
</dbReference>
<gene>
    <name evidence="5 8" type="primary">rpsB</name>
    <name evidence="8" type="ORF">F4Y42_08495</name>
</gene>
<evidence type="ECO:0000256" key="2">
    <source>
        <dbReference type="ARBA" id="ARBA00022980"/>
    </source>
</evidence>
<evidence type="ECO:0000256" key="6">
    <source>
        <dbReference type="RuleBase" id="RU003631"/>
    </source>
</evidence>